<comment type="caution">
    <text evidence="2">The sequence shown here is derived from an EMBL/GenBank/DDBJ whole genome shotgun (WGS) entry which is preliminary data.</text>
</comment>
<accession>A0ABQ6MIL3</accession>
<name>A0ABQ6MIL3_9STRA</name>
<dbReference type="EMBL" id="BRYB01000263">
    <property type="protein sequence ID" value="GMI26563.1"/>
    <property type="molecule type" value="Genomic_DNA"/>
</dbReference>
<protein>
    <submittedName>
        <fullName evidence="2">Uncharacterized protein</fullName>
    </submittedName>
</protein>
<sequence length="91" mass="9325">MSQARYTSAALPTATVATGIPAGIPASASPPPPARNPASYPGTAPQSSALVFCDGCGAQYQLPYGCTSWRCQGCQRLQTTAEDECPCCAVQ</sequence>
<evidence type="ECO:0000313" key="3">
    <source>
        <dbReference type="Proteomes" id="UP001165060"/>
    </source>
</evidence>
<reference evidence="2 3" key="1">
    <citation type="journal article" date="2023" name="Commun. Biol.">
        <title>Genome analysis of Parmales, the sister group of diatoms, reveals the evolutionary specialization of diatoms from phago-mixotrophs to photoautotrophs.</title>
        <authorList>
            <person name="Ban H."/>
            <person name="Sato S."/>
            <person name="Yoshikawa S."/>
            <person name="Yamada K."/>
            <person name="Nakamura Y."/>
            <person name="Ichinomiya M."/>
            <person name="Sato N."/>
            <person name="Blanc-Mathieu R."/>
            <person name="Endo H."/>
            <person name="Kuwata A."/>
            <person name="Ogata H."/>
        </authorList>
    </citation>
    <scope>NUCLEOTIDE SEQUENCE [LARGE SCALE GENOMIC DNA]</scope>
</reference>
<evidence type="ECO:0000256" key="1">
    <source>
        <dbReference type="SAM" id="MobiDB-lite"/>
    </source>
</evidence>
<evidence type="ECO:0000313" key="2">
    <source>
        <dbReference type="EMBL" id="GMI26563.1"/>
    </source>
</evidence>
<proteinExistence type="predicted"/>
<organism evidence="2 3">
    <name type="scientific">Tetraparma gracilis</name>
    <dbReference type="NCBI Taxonomy" id="2962635"/>
    <lineage>
        <taxon>Eukaryota</taxon>
        <taxon>Sar</taxon>
        <taxon>Stramenopiles</taxon>
        <taxon>Ochrophyta</taxon>
        <taxon>Bolidophyceae</taxon>
        <taxon>Parmales</taxon>
        <taxon>Triparmaceae</taxon>
        <taxon>Tetraparma</taxon>
    </lineage>
</organism>
<dbReference type="Proteomes" id="UP001165060">
    <property type="component" value="Unassembled WGS sequence"/>
</dbReference>
<gene>
    <name evidence="2" type="ORF">TeGR_g8946</name>
</gene>
<keyword evidence="3" id="KW-1185">Reference proteome</keyword>
<feature type="region of interest" description="Disordered" evidence="1">
    <location>
        <begin position="21"/>
        <end position="42"/>
    </location>
</feature>